<dbReference type="STRING" id="315423.SAMN04488020_105229"/>
<comment type="subcellular location">
    <subcellularLocation>
        <location evidence="1">Cell membrane</location>
        <topology evidence="1">Multi-pass membrane protein</topology>
    </subcellularLocation>
</comment>
<keyword evidence="7" id="KW-1185">Reference proteome</keyword>
<organism evidence="6 7">
    <name type="scientific">Palleronia marisminoris</name>
    <dbReference type="NCBI Taxonomy" id="315423"/>
    <lineage>
        <taxon>Bacteria</taxon>
        <taxon>Pseudomonadati</taxon>
        <taxon>Pseudomonadota</taxon>
        <taxon>Alphaproteobacteria</taxon>
        <taxon>Rhodobacterales</taxon>
        <taxon>Roseobacteraceae</taxon>
        <taxon>Palleronia</taxon>
    </lineage>
</organism>
<dbReference type="PANTHER" id="PTHR23535:SF2">
    <property type="entry name" value="SUGAR EFFLUX TRANSPORTER A-RELATED"/>
    <property type="match status" value="1"/>
</dbReference>
<feature type="transmembrane region" description="Helical" evidence="5">
    <location>
        <begin position="83"/>
        <end position="99"/>
    </location>
</feature>
<keyword evidence="3" id="KW-1003">Cell membrane</keyword>
<keyword evidence="5" id="KW-0812">Transmembrane</keyword>
<feature type="transmembrane region" description="Helical" evidence="5">
    <location>
        <begin position="141"/>
        <end position="164"/>
    </location>
</feature>
<feature type="transmembrane region" description="Helical" evidence="5">
    <location>
        <begin position="345"/>
        <end position="365"/>
    </location>
</feature>
<feature type="transmembrane region" description="Helical" evidence="5">
    <location>
        <begin position="226"/>
        <end position="245"/>
    </location>
</feature>
<feature type="transmembrane region" description="Helical" evidence="5">
    <location>
        <begin position="257"/>
        <end position="275"/>
    </location>
</feature>
<keyword evidence="4" id="KW-0762">Sugar transport</keyword>
<dbReference type="PANTHER" id="PTHR23535">
    <property type="entry name" value="SUGAR EFFLUX TRANSPORTER A-RELATED"/>
    <property type="match status" value="1"/>
</dbReference>
<dbReference type="InterPro" id="IPR036259">
    <property type="entry name" value="MFS_trans_sf"/>
</dbReference>
<evidence type="ECO:0000256" key="5">
    <source>
        <dbReference type="SAM" id="Phobius"/>
    </source>
</evidence>
<feature type="transmembrane region" description="Helical" evidence="5">
    <location>
        <begin position="105"/>
        <end position="129"/>
    </location>
</feature>
<keyword evidence="5" id="KW-0472">Membrane</keyword>
<feature type="transmembrane region" description="Helical" evidence="5">
    <location>
        <begin position="371"/>
        <end position="392"/>
    </location>
</feature>
<accession>A0A1Y5SUL9</accession>
<evidence type="ECO:0000256" key="3">
    <source>
        <dbReference type="ARBA" id="ARBA00022475"/>
    </source>
</evidence>
<feature type="transmembrane region" description="Helical" evidence="5">
    <location>
        <begin position="312"/>
        <end position="333"/>
    </location>
</feature>
<feature type="transmembrane region" description="Helical" evidence="5">
    <location>
        <begin position="51"/>
        <end position="71"/>
    </location>
</feature>
<evidence type="ECO:0000313" key="7">
    <source>
        <dbReference type="Proteomes" id="UP000193870"/>
    </source>
</evidence>
<reference evidence="6 7" key="1">
    <citation type="submission" date="2017-03" db="EMBL/GenBank/DDBJ databases">
        <authorList>
            <person name="Afonso C.L."/>
            <person name="Miller P.J."/>
            <person name="Scott M.A."/>
            <person name="Spackman E."/>
            <person name="Goraichik I."/>
            <person name="Dimitrov K.M."/>
            <person name="Suarez D.L."/>
            <person name="Swayne D.E."/>
        </authorList>
    </citation>
    <scope>NUCLEOTIDE SEQUENCE [LARGE SCALE GENOMIC DNA]</scope>
    <source>
        <strain evidence="6 7">CECT 7066</strain>
    </source>
</reference>
<dbReference type="Proteomes" id="UP000193870">
    <property type="component" value="Unassembled WGS sequence"/>
</dbReference>
<keyword evidence="2" id="KW-0813">Transport</keyword>
<dbReference type="AlphaFoldDB" id="A0A1Y5SUL9"/>
<keyword evidence="5" id="KW-1133">Transmembrane helix</keyword>
<proteinExistence type="predicted"/>
<sequence length="399" mass="41309">MQAIRLIAGDRALQLITLAFLLHGSFAASLVPYRSLLGVEWFGLSDGMFSLVFACGSMLSLFCAIGVGVLTDRTGRRRNAARLASAAGVTGAALVFLVNETWAFVVAHILFFPVGMTLFSQLFTLARLAASTHPPEMRTGLLAAIRAAFAVPFVVVLPVWSVVLSAGVPLIWVYGVCAIAELTTLTLFVLAWPADGRTRWKDAPSGLTLVGALRELSEPRVVGRSAMVVLVLSGLQIYLILVGLILTGFAERDAGDVALFVGAVAALEIPIMLALSGPLQRFGQVRVIAFGALVYAAFVGLMPVLGPLPVVWVLPVLGALGGAVILTVPNAYLQDLMDARPGAGGSLIALCNLAAQLLAAALFAAGTAIGGYGLVAWIAAGVVSVGGVGLALRGAPARA</sequence>
<evidence type="ECO:0000256" key="1">
    <source>
        <dbReference type="ARBA" id="ARBA00004651"/>
    </source>
</evidence>
<feature type="transmembrane region" description="Helical" evidence="5">
    <location>
        <begin position="287"/>
        <end position="306"/>
    </location>
</feature>
<feature type="transmembrane region" description="Helical" evidence="5">
    <location>
        <begin position="170"/>
        <end position="192"/>
    </location>
</feature>
<evidence type="ECO:0000256" key="2">
    <source>
        <dbReference type="ARBA" id="ARBA00022448"/>
    </source>
</evidence>
<evidence type="ECO:0000256" key="4">
    <source>
        <dbReference type="ARBA" id="ARBA00022597"/>
    </source>
</evidence>
<dbReference type="RefSeq" id="WP_085854147.1">
    <property type="nucleotide sequence ID" value="NZ_FOPF01000005.1"/>
</dbReference>
<dbReference type="EMBL" id="FWFV01000005">
    <property type="protein sequence ID" value="SLN48207.1"/>
    <property type="molecule type" value="Genomic_DNA"/>
</dbReference>
<dbReference type="SUPFAM" id="SSF103473">
    <property type="entry name" value="MFS general substrate transporter"/>
    <property type="match status" value="1"/>
</dbReference>
<dbReference type="Gene3D" id="1.20.1250.20">
    <property type="entry name" value="MFS general substrate transporter like domains"/>
    <property type="match status" value="1"/>
</dbReference>
<gene>
    <name evidence="6" type="ORF">PAM7066_02173</name>
</gene>
<protein>
    <submittedName>
        <fullName evidence="6">Major Facilitator Superfamily protein</fullName>
    </submittedName>
</protein>
<dbReference type="GO" id="GO:0005886">
    <property type="term" value="C:plasma membrane"/>
    <property type="evidence" value="ECO:0007669"/>
    <property type="project" value="UniProtKB-SubCell"/>
</dbReference>
<evidence type="ECO:0000313" key="6">
    <source>
        <dbReference type="EMBL" id="SLN48207.1"/>
    </source>
</evidence>
<dbReference type="GO" id="GO:0055085">
    <property type="term" value="P:transmembrane transport"/>
    <property type="evidence" value="ECO:0007669"/>
    <property type="project" value="TreeGrafter"/>
</dbReference>
<name>A0A1Y5SUL9_9RHOB</name>